<dbReference type="OrthoDB" id="9766390at2"/>
<evidence type="ECO:0000259" key="2">
    <source>
        <dbReference type="Pfam" id="PF05170"/>
    </source>
</evidence>
<dbReference type="HOGENOM" id="CLU_277832_0_0_6"/>
<dbReference type="eggNOG" id="COG2982">
    <property type="taxonomic scope" value="Bacteria"/>
</dbReference>
<name>A4ACF9_9GAMM</name>
<comment type="caution">
    <text evidence="3">The sequence shown here is derived from an EMBL/GenBank/DDBJ whole genome shotgun (WGS) entry which is preliminary data.</text>
</comment>
<sequence>MRLKPVLLILLAVFLAAAASLALSLRSGLSLGFASTFIESRASEFLNRKISLKKAPQLRLSDGLHIALAEVALADADWAGEGPMLTVNALKAEIDFWSLFDEQILVNQLHIDGLNLHLHRDRDGRSNIPGLDRDQKNTTTKEPPSGLLPVLLEHMTIRNVQVRQSNEQSGKSLNLRVDSLTQDSHEEEGLRLRGQGSLQDYPWQLAVDSSDLMSLRTGIDMSADVKGSLGDLNLEGNYQLPDLTELQNLSLTAILSGPMPPRVAELSPILEAQAPTKISLEVRDVTPGLEVSLIAEMPHLMAQATGTIDDPAAADGVALDVILDADSLPRLAQHFGLDVVGEVPVSLRGQLLRRGDRVEFRDGIMDAGSNHLEANVLMPAFPGTNGASVQLSAAGNDFSLYQTLLKQEPNLKHPYSIALAIDDISEGGERVNGDFRVGEHTLQLSGLLDNFPSYAGSQLQLTFFSPRLEELAAAADIEIPPTPLDLRSELGVADDGVIAIRSTNITAYTTELALSGRLNGYPDFDDADIRFRADAGSLAELGARFGLDPLGDVPVQLDATLTGRPDKLVLKSPSLTAGGFELQGISGGLRLEDGALSSDLLVSGKLAELATLLGSYAPDHLPEGSYAFSLRPTLSSELFSLALEDLAGPGLRGSARLELSRDFTLDENTLLESTLRLEDLSALLPPVEGYQPAPHPLTLTAITRPTKAGTTINAQLLDDDAPKLSVEIVVPSEKEDEGITIAVRGAGSDVGRLGKLSFLPEEQLSYAIDLDATVLGKTLTVDAREFSLGASRVRGSAIWDSGNNALEARLEVPSADLQAWIPPENASGEEPAAPVSGDGRRIPDLELPLAWLHDYQIDLILETGNLGLRDPEFSDKALIEAASLRLQSGEGRGLFNINQLQGSRGELSSRLEIDDRGETTRLVSDLKVSDFPLGIVAAGSFSDALPRYDLSSSFTGEGRDLRSIAASLDGELLMVGGAGRLEKMKLSVATESFVAQVLQTLLPMIVKGSTDMAVECAVLAARAKKGILNLDPGFVFRSKEVELTAYGQINLSNEKLSIDFNNRAREGLGISAASVINPFVAVSGTLAKPKLGLDITKSAISGGAAFATAGATIIAKPLFDRVFKRGDTCKAAIALWNESME</sequence>
<keyword evidence="4" id="KW-1185">Reference proteome</keyword>
<dbReference type="STRING" id="314285.KT71_13410"/>
<feature type="compositionally biased region" description="Basic and acidic residues" evidence="1">
    <location>
        <begin position="124"/>
        <end position="136"/>
    </location>
</feature>
<dbReference type="GO" id="GO:0005886">
    <property type="term" value="C:plasma membrane"/>
    <property type="evidence" value="ECO:0007669"/>
    <property type="project" value="TreeGrafter"/>
</dbReference>
<evidence type="ECO:0000256" key="1">
    <source>
        <dbReference type="SAM" id="MobiDB-lite"/>
    </source>
</evidence>
<feature type="domain" description="AsmA" evidence="2">
    <location>
        <begin position="7"/>
        <end position="205"/>
    </location>
</feature>
<dbReference type="Pfam" id="PF05170">
    <property type="entry name" value="AsmA"/>
    <property type="match status" value="1"/>
</dbReference>
<dbReference type="PANTHER" id="PTHR30441:SF8">
    <property type="entry name" value="DUF748 DOMAIN-CONTAINING PROTEIN"/>
    <property type="match status" value="1"/>
</dbReference>
<dbReference type="GO" id="GO:0090313">
    <property type="term" value="P:regulation of protein targeting to membrane"/>
    <property type="evidence" value="ECO:0007669"/>
    <property type="project" value="TreeGrafter"/>
</dbReference>
<reference evidence="3 4" key="2">
    <citation type="journal article" date="2009" name="PLoS ONE">
        <title>The photosynthetic apparatus and its regulation in the aerobic gammaproteobacterium Congregibacter litoralis gen. nov., sp. nov.</title>
        <authorList>
            <person name="Spring S."/>
            <person name="Lunsdorf H."/>
            <person name="Fuchs B.M."/>
            <person name="Tindall B.J."/>
        </authorList>
    </citation>
    <scope>NUCLEOTIDE SEQUENCE [LARGE SCALE GENOMIC DNA]</scope>
    <source>
        <strain evidence="3">KT71</strain>
    </source>
</reference>
<dbReference type="PANTHER" id="PTHR30441">
    <property type="entry name" value="DUF748 DOMAIN-CONTAINING PROTEIN"/>
    <property type="match status" value="1"/>
</dbReference>
<dbReference type="AlphaFoldDB" id="A4ACF9"/>
<dbReference type="EMBL" id="AAOA02000001">
    <property type="protein sequence ID" value="EAQ96387.1"/>
    <property type="molecule type" value="Genomic_DNA"/>
</dbReference>
<protein>
    <submittedName>
        <fullName evidence="3">Uncharacterized protein involved in outer membrane biogenesis</fullName>
    </submittedName>
</protein>
<feature type="region of interest" description="Disordered" evidence="1">
    <location>
        <begin position="124"/>
        <end position="145"/>
    </location>
</feature>
<evidence type="ECO:0000313" key="4">
    <source>
        <dbReference type="Proteomes" id="UP000019205"/>
    </source>
</evidence>
<reference evidence="3 4" key="1">
    <citation type="journal article" date="2007" name="Proc. Natl. Acad. Sci. U.S.A.">
        <title>Characterization of a marine gammaproteobacterium capable of aerobic anoxygenic photosynthesis.</title>
        <authorList>
            <person name="Fuchs B.M."/>
            <person name="Spring S."/>
            <person name="Teeling H."/>
            <person name="Quast C."/>
            <person name="Wulf J."/>
            <person name="Schattenhofer M."/>
            <person name="Yan S."/>
            <person name="Ferriera S."/>
            <person name="Johnson J."/>
            <person name="Glockner F.O."/>
            <person name="Amann R."/>
        </authorList>
    </citation>
    <scope>NUCLEOTIDE SEQUENCE [LARGE SCALE GENOMIC DNA]</scope>
    <source>
        <strain evidence="3">KT71</strain>
    </source>
</reference>
<gene>
    <name evidence="3" type="ORF">KT71_13410</name>
</gene>
<organism evidence="3 4">
    <name type="scientific">Congregibacter litoralis KT71</name>
    <dbReference type="NCBI Taxonomy" id="314285"/>
    <lineage>
        <taxon>Bacteria</taxon>
        <taxon>Pseudomonadati</taxon>
        <taxon>Pseudomonadota</taxon>
        <taxon>Gammaproteobacteria</taxon>
        <taxon>Cellvibrionales</taxon>
        <taxon>Halieaceae</taxon>
        <taxon>Congregibacter</taxon>
    </lineage>
</organism>
<proteinExistence type="predicted"/>
<dbReference type="Proteomes" id="UP000019205">
    <property type="component" value="Chromosome"/>
</dbReference>
<accession>A4ACF9</accession>
<dbReference type="InterPro" id="IPR007844">
    <property type="entry name" value="AsmA"/>
</dbReference>
<dbReference type="RefSeq" id="WP_008295118.1">
    <property type="nucleotide sequence ID" value="NZ_CM002299.1"/>
</dbReference>
<dbReference type="InterPro" id="IPR052894">
    <property type="entry name" value="AsmA-related"/>
</dbReference>
<evidence type="ECO:0000313" key="3">
    <source>
        <dbReference type="EMBL" id="EAQ96387.1"/>
    </source>
</evidence>